<reference evidence="1" key="1">
    <citation type="submission" date="2009-12" db="EMBL/GenBank/DDBJ databases">
        <authorList>
            <person name="Weinstock G."/>
            <person name="Sodergren E."/>
            <person name="Clifton S."/>
            <person name="Fulton L."/>
            <person name="Fulton B."/>
            <person name="Courtney L."/>
            <person name="Fronick C."/>
            <person name="Harrison M."/>
            <person name="Strong C."/>
            <person name="Farmer C."/>
            <person name="Delahaunty K."/>
            <person name="Markovic C."/>
            <person name="Hall O."/>
            <person name="Minx P."/>
            <person name="Tomlinson C."/>
            <person name="Mitreva M."/>
            <person name="Nelson J."/>
            <person name="Hou S."/>
            <person name="Wollam A."/>
            <person name="Pepin K.H."/>
            <person name="Johnson M."/>
            <person name="Bhonagiri V."/>
            <person name="Nash W.E."/>
            <person name="Warren W."/>
            <person name="Chinwalla A."/>
            <person name="Mardis E.R."/>
            <person name="Wilson R.K."/>
        </authorList>
    </citation>
    <scope>NUCLEOTIDE SEQUENCE [LARGE SCALE GENOMIC DNA]</scope>
    <source>
        <strain evidence="1">DSM 15176</strain>
    </source>
</reference>
<dbReference type="AlphaFoldDB" id="D1PNC8"/>
<accession>D1PNC8</accession>
<name>D1PNC8_9FIRM</name>
<evidence type="ECO:0000313" key="2">
    <source>
        <dbReference type="Proteomes" id="UP000003438"/>
    </source>
</evidence>
<dbReference type="Proteomes" id="UP000003438">
    <property type="component" value="Unassembled WGS sequence"/>
</dbReference>
<gene>
    <name evidence="1" type="ORF">SUBVAR_05849</name>
</gene>
<dbReference type="HOGENOM" id="CLU_3158569_0_0_9"/>
<comment type="caution">
    <text evidence="1">The sequence shown here is derived from an EMBL/GenBank/DDBJ whole genome shotgun (WGS) entry which is preliminary data.</text>
</comment>
<dbReference type="STRING" id="411471.SUBVAR_05849"/>
<sequence>MSAVFASTHTFTEMSMESSLFTLFSFLSKLEEISLSRFGGQVVGILFG</sequence>
<proteinExistence type="predicted"/>
<organism evidence="1 2">
    <name type="scientific">Subdoligranulum variabile DSM 15176</name>
    <dbReference type="NCBI Taxonomy" id="411471"/>
    <lineage>
        <taxon>Bacteria</taxon>
        <taxon>Bacillati</taxon>
        <taxon>Bacillota</taxon>
        <taxon>Clostridia</taxon>
        <taxon>Eubacteriales</taxon>
        <taxon>Oscillospiraceae</taxon>
        <taxon>Subdoligranulum</taxon>
    </lineage>
</organism>
<protein>
    <submittedName>
        <fullName evidence="1">Uncharacterized protein</fullName>
    </submittedName>
</protein>
<evidence type="ECO:0000313" key="1">
    <source>
        <dbReference type="EMBL" id="EFB76063.1"/>
    </source>
</evidence>
<dbReference type="EMBL" id="ACBY02000023">
    <property type="protein sequence ID" value="EFB76063.1"/>
    <property type="molecule type" value="Genomic_DNA"/>
</dbReference>
<keyword evidence="2" id="KW-1185">Reference proteome</keyword>